<accession>A0AAW0T3F7</accession>
<evidence type="ECO:0000313" key="3">
    <source>
        <dbReference type="Proteomes" id="UP001487740"/>
    </source>
</evidence>
<name>A0AAW0T3F7_SCYPA</name>
<organism evidence="2 3">
    <name type="scientific">Scylla paramamosain</name>
    <name type="common">Mud crab</name>
    <dbReference type="NCBI Taxonomy" id="85552"/>
    <lineage>
        <taxon>Eukaryota</taxon>
        <taxon>Metazoa</taxon>
        <taxon>Ecdysozoa</taxon>
        <taxon>Arthropoda</taxon>
        <taxon>Crustacea</taxon>
        <taxon>Multicrustacea</taxon>
        <taxon>Malacostraca</taxon>
        <taxon>Eumalacostraca</taxon>
        <taxon>Eucarida</taxon>
        <taxon>Decapoda</taxon>
        <taxon>Pleocyemata</taxon>
        <taxon>Brachyura</taxon>
        <taxon>Eubrachyura</taxon>
        <taxon>Portunoidea</taxon>
        <taxon>Portunidae</taxon>
        <taxon>Portuninae</taxon>
        <taxon>Scylla</taxon>
    </lineage>
</organism>
<proteinExistence type="predicted"/>
<sequence>MLESWNRVSECRRAGGRAGRRADGRAGKRAGSSNRHATSAHSLEWAAAAGGGGSAAPCHVSAAVCMPEGVLRESRLYARPL</sequence>
<protein>
    <submittedName>
        <fullName evidence="2">Uncharacterized protein</fullName>
    </submittedName>
</protein>
<keyword evidence="3" id="KW-1185">Reference proteome</keyword>
<evidence type="ECO:0000256" key="1">
    <source>
        <dbReference type="SAM" id="MobiDB-lite"/>
    </source>
</evidence>
<dbReference type="AlphaFoldDB" id="A0AAW0T3F7"/>
<dbReference type="EMBL" id="JARAKH010000040">
    <property type="protein sequence ID" value="KAK8381495.1"/>
    <property type="molecule type" value="Genomic_DNA"/>
</dbReference>
<evidence type="ECO:0000313" key="2">
    <source>
        <dbReference type="EMBL" id="KAK8381495.1"/>
    </source>
</evidence>
<dbReference type="Proteomes" id="UP001487740">
    <property type="component" value="Unassembled WGS sequence"/>
</dbReference>
<feature type="region of interest" description="Disordered" evidence="1">
    <location>
        <begin position="1"/>
        <end position="39"/>
    </location>
</feature>
<comment type="caution">
    <text evidence="2">The sequence shown here is derived from an EMBL/GenBank/DDBJ whole genome shotgun (WGS) entry which is preliminary data.</text>
</comment>
<reference evidence="2 3" key="1">
    <citation type="submission" date="2023-03" db="EMBL/GenBank/DDBJ databases">
        <title>High-quality genome of Scylla paramamosain provides insights in environmental adaptation.</title>
        <authorList>
            <person name="Zhang L."/>
        </authorList>
    </citation>
    <scope>NUCLEOTIDE SEQUENCE [LARGE SCALE GENOMIC DNA]</scope>
    <source>
        <strain evidence="2">LZ_2023a</strain>
        <tissue evidence="2">Muscle</tissue>
    </source>
</reference>
<gene>
    <name evidence="2" type="ORF">O3P69_018522</name>
</gene>